<dbReference type="InParanoid" id="G0QSJ1"/>
<dbReference type="SMART" id="SM00220">
    <property type="entry name" value="S_TKc"/>
    <property type="match status" value="1"/>
</dbReference>
<keyword evidence="2 11" id="KW-0808">Transferase</keyword>
<dbReference type="Proteomes" id="UP000008983">
    <property type="component" value="Unassembled WGS sequence"/>
</dbReference>
<comment type="similarity">
    <text evidence="9">Belongs to the protein kinase superfamily.</text>
</comment>
<protein>
    <submittedName>
        <fullName evidence="11">Protein kinase domain protein</fullName>
        <ecNumber evidence="11">2.7.11.25</ecNumber>
    </submittedName>
</protein>
<evidence type="ECO:0000256" key="5">
    <source>
        <dbReference type="ARBA" id="ARBA00022840"/>
    </source>
</evidence>
<evidence type="ECO:0000256" key="8">
    <source>
        <dbReference type="PROSITE-ProRule" id="PRU10141"/>
    </source>
</evidence>
<keyword evidence="7" id="KW-0460">Magnesium</keyword>
<dbReference type="InterPro" id="IPR000719">
    <property type="entry name" value="Prot_kinase_dom"/>
</dbReference>
<accession>G0QSJ1</accession>
<dbReference type="Gene3D" id="1.10.510.10">
    <property type="entry name" value="Transferase(Phosphotransferase) domain 1"/>
    <property type="match status" value="1"/>
</dbReference>
<dbReference type="eggNOG" id="KOG0198">
    <property type="taxonomic scope" value="Eukaryota"/>
</dbReference>
<evidence type="ECO:0000256" key="1">
    <source>
        <dbReference type="ARBA" id="ARBA00022527"/>
    </source>
</evidence>
<reference evidence="11 12" key="1">
    <citation type="submission" date="2011-07" db="EMBL/GenBank/DDBJ databases">
        <authorList>
            <person name="Coyne R."/>
            <person name="Brami D."/>
            <person name="Johnson J."/>
            <person name="Hostetler J."/>
            <person name="Hannick L."/>
            <person name="Clark T."/>
            <person name="Cassidy-Hanley D."/>
            <person name="Inman J."/>
        </authorList>
    </citation>
    <scope>NUCLEOTIDE SEQUENCE [LARGE SCALE GENOMIC DNA]</scope>
    <source>
        <strain evidence="11 12">G5</strain>
    </source>
</reference>
<dbReference type="EC" id="2.7.11.25" evidence="11"/>
<evidence type="ECO:0000256" key="6">
    <source>
        <dbReference type="PIRSR" id="PIRSR000615-1"/>
    </source>
</evidence>
<evidence type="ECO:0000256" key="3">
    <source>
        <dbReference type="ARBA" id="ARBA00022741"/>
    </source>
</evidence>
<keyword evidence="5 8" id="KW-0067">ATP-binding</keyword>
<dbReference type="EMBL" id="GL983812">
    <property type="protein sequence ID" value="EGR31829.1"/>
    <property type="molecule type" value="Genomic_DNA"/>
</dbReference>
<dbReference type="InterPro" id="IPR017441">
    <property type="entry name" value="Protein_kinase_ATP_BS"/>
</dbReference>
<dbReference type="SUPFAM" id="SSF56112">
    <property type="entry name" value="Protein kinase-like (PK-like)"/>
    <property type="match status" value="1"/>
</dbReference>
<dbReference type="PRINTS" id="PR00109">
    <property type="entry name" value="TYRKINASE"/>
</dbReference>
<feature type="active site" description="Proton acceptor" evidence="6">
    <location>
        <position position="148"/>
    </location>
</feature>
<dbReference type="Gene3D" id="3.30.200.20">
    <property type="entry name" value="Phosphorylase Kinase, domain 1"/>
    <property type="match status" value="1"/>
</dbReference>
<dbReference type="PROSITE" id="PS00107">
    <property type="entry name" value="PROTEIN_KINASE_ATP"/>
    <property type="match status" value="1"/>
</dbReference>
<sequence>MLNFYLEIIKIVNQTQEIKEPIKWKAGKELGFGSFGRVIEGFNRLNGEIMAVKQINIQNSKNKTIKSIIKEVNILSEMKHNNIVRYIDIQQDINQQHISILLEYVVGGSLNDMINKYGSINENLVQKYTKDILQGLEYLHYHGVVHRDIKGANILVDNNGICKVADFGGAKKIIQQDTILSLAGTANWMGPEVIKQQNFGRYSDIWSLGCTVIEMLTGKPPFYNLGNAFATMFKIAQDNESPPLPNNVSDICKDFLQKCLNPNPLKRWNVYQLLRHEFISRDQEENGFNQEIQKNQEPNVKTL</sequence>
<dbReference type="OMA" id="PLIKVYM"/>
<evidence type="ECO:0000313" key="11">
    <source>
        <dbReference type="EMBL" id="EGR31829.1"/>
    </source>
</evidence>
<dbReference type="GO" id="GO:0005524">
    <property type="term" value="F:ATP binding"/>
    <property type="evidence" value="ECO:0007669"/>
    <property type="project" value="UniProtKB-UniRule"/>
</dbReference>
<dbReference type="RefSeq" id="XP_004035315.1">
    <property type="nucleotide sequence ID" value="XM_004035267.1"/>
</dbReference>
<evidence type="ECO:0000256" key="9">
    <source>
        <dbReference type="RuleBase" id="RU000304"/>
    </source>
</evidence>
<dbReference type="PANTHER" id="PTHR11584:SF369">
    <property type="entry name" value="MITOGEN-ACTIVATED PROTEIN KINASE KINASE KINASE 19-RELATED"/>
    <property type="match status" value="1"/>
</dbReference>
<keyword evidence="3 8" id="KW-0547">Nucleotide-binding</keyword>
<feature type="binding site" evidence="8">
    <location>
        <position position="53"/>
    </location>
    <ligand>
        <name>ATP</name>
        <dbReference type="ChEBI" id="CHEBI:30616"/>
    </ligand>
</feature>
<name>G0QSJ1_ICHMU</name>
<dbReference type="GO" id="GO:0004709">
    <property type="term" value="F:MAP kinase kinase kinase activity"/>
    <property type="evidence" value="ECO:0007669"/>
    <property type="project" value="UniProtKB-EC"/>
</dbReference>
<evidence type="ECO:0000256" key="2">
    <source>
        <dbReference type="ARBA" id="ARBA00022679"/>
    </source>
</evidence>
<feature type="binding site" evidence="7">
    <location>
        <position position="166"/>
    </location>
    <ligand>
        <name>Mg(2+)</name>
        <dbReference type="ChEBI" id="CHEBI:18420"/>
    </ligand>
</feature>
<dbReference type="AlphaFoldDB" id="G0QSJ1"/>
<dbReference type="PANTHER" id="PTHR11584">
    <property type="entry name" value="SERINE/THREONINE PROTEIN KINASE"/>
    <property type="match status" value="1"/>
</dbReference>
<feature type="domain" description="Protein kinase" evidence="10">
    <location>
        <begin position="24"/>
        <end position="279"/>
    </location>
</feature>
<dbReference type="PROSITE" id="PS50011">
    <property type="entry name" value="PROTEIN_KINASE_DOM"/>
    <property type="match status" value="1"/>
</dbReference>
<keyword evidence="12" id="KW-1185">Reference proteome</keyword>
<dbReference type="GO" id="GO:0046872">
    <property type="term" value="F:metal ion binding"/>
    <property type="evidence" value="ECO:0007669"/>
    <property type="project" value="UniProtKB-KW"/>
</dbReference>
<dbReference type="GeneID" id="14907962"/>
<keyword evidence="4 11" id="KW-0418">Kinase</keyword>
<evidence type="ECO:0000256" key="7">
    <source>
        <dbReference type="PIRSR" id="PIRSR000615-3"/>
    </source>
</evidence>
<dbReference type="PROSITE" id="PS00108">
    <property type="entry name" value="PROTEIN_KINASE_ST"/>
    <property type="match status" value="1"/>
</dbReference>
<dbReference type="CDD" id="cd06606">
    <property type="entry name" value="STKc_MAPKKK"/>
    <property type="match status" value="1"/>
</dbReference>
<dbReference type="STRING" id="857967.G0QSJ1"/>
<organism evidence="11 12">
    <name type="scientific">Ichthyophthirius multifiliis</name>
    <name type="common">White spot disease agent</name>
    <name type="synonym">Ich</name>
    <dbReference type="NCBI Taxonomy" id="5932"/>
    <lineage>
        <taxon>Eukaryota</taxon>
        <taxon>Sar</taxon>
        <taxon>Alveolata</taxon>
        <taxon>Ciliophora</taxon>
        <taxon>Intramacronucleata</taxon>
        <taxon>Oligohymenophorea</taxon>
        <taxon>Hymenostomatida</taxon>
        <taxon>Ophryoglenina</taxon>
        <taxon>Ichthyophthirius</taxon>
    </lineage>
</organism>
<gene>
    <name evidence="11" type="ORF">IMG5_101430</name>
</gene>
<dbReference type="InterPro" id="IPR001245">
    <property type="entry name" value="Ser-Thr/Tyr_kinase_cat_dom"/>
</dbReference>
<evidence type="ECO:0000259" key="10">
    <source>
        <dbReference type="PROSITE" id="PS50011"/>
    </source>
</evidence>
<dbReference type="Pfam" id="PF00069">
    <property type="entry name" value="Pkinase"/>
    <property type="match status" value="1"/>
</dbReference>
<keyword evidence="1 9" id="KW-0723">Serine/threonine-protein kinase</keyword>
<dbReference type="InterPro" id="IPR011009">
    <property type="entry name" value="Kinase-like_dom_sf"/>
</dbReference>
<dbReference type="OrthoDB" id="285405at2759"/>
<dbReference type="InterPro" id="IPR008271">
    <property type="entry name" value="Ser/Thr_kinase_AS"/>
</dbReference>
<keyword evidence="7" id="KW-0479">Metal-binding</keyword>
<feature type="binding site" evidence="7">
    <location>
        <position position="153"/>
    </location>
    <ligand>
        <name>Mg(2+)</name>
        <dbReference type="ChEBI" id="CHEBI:18420"/>
    </ligand>
</feature>
<proteinExistence type="inferred from homology"/>
<evidence type="ECO:0000313" key="12">
    <source>
        <dbReference type="Proteomes" id="UP000008983"/>
    </source>
</evidence>
<evidence type="ECO:0000256" key="4">
    <source>
        <dbReference type="ARBA" id="ARBA00022777"/>
    </source>
</evidence>